<feature type="domain" description="Glycosyltransferase 2-like" evidence="4">
    <location>
        <begin position="4"/>
        <end position="151"/>
    </location>
</feature>
<evidence type="ECO:0000256" key="3">
    <source>
        <dbReference type="ARBA" id="ARBA00022679"/>
    </source>
</evidence>
<dbReference type="SUPFAM" id="SSF53448">
    <property type="entry name" value="Nucleotide-diphospho-sugar transferases"/>
    <property type="match status" value="1"/>
</dbReference>
<comment type="caution">
    <text evidence="5">The sequence shown here is derived from an EMBL/GenBank/DDBJ whole genome shotgun (WGS) entry which is preliminary data.</text>
</comment>
<evidence type="ECO:0000256" key="2">
    <source>
        <dbReference type="ARBA" id="ARBA00022676"/>
    </source>
</evidence>
<dbReference type="PANTHER" id="PTHR43179">
    <property type="entry name" value="RHAMNOSYLTRANSFERASE WBBL"/>
    <property type="match status" value="1"/>
</dbReference>
<keyword evidence="3" id="KW-0808">Transferase</keyword>
<dbReference type="Gene3D" id="3.90.550.10">
    <property type="entry name" value="Spore Coat Polysaccharide Biosynthesis Protein SpsA, Chain A"/>
    <property type="match status" value="1"/>
</dbReference>
<dbReference type="EMBL" id="BBWU01000019">
    <property type="protein sequence ID" value="GAO38729.1"/>
    <property type="molecule type" value="Genomic_DNA"/>
</dbReference>
<dbReference type="OrthoDB" id="9771846at2"/>
<reference evidence="5 6" key="1">
    <citation type="submission" date="2015-04" db="EMBL/GenBank/DDBJ databases">
        <title>Whole genome shotgun sequence of Sphingomonas changbaiensis NBRC 104936.</title>
        <authorList>
            <person name="Katano-Makiyama Y."/>
            <person name="Hosoyama A."/>
            <person name="Hashimoto M."/>
            <person name="Noguchi M."/>
            <person name="Tsuchikane K."/>
            <person name="Ohji S."/>
            <person name="Yamazoe A."/>
            <person name="Ichikawa N."/>
            <person name="Kimura A."/>
            <person name="Fujita N."/>
        </authorList>
    </citation>
    <scope>NUCLEOTIDE SEQUENCE [LARGE SCALE GENOMIC DNA]</scope>
    <source>
        <strain evidence="5 6">NBRC 104936</strain>
    </source>
</reference>
<protein>
    <recommendedName>
        <fullName evidence="4">Glycosyltransferase 2-like domain-containing protein</fullName>
    </recommendedName>
</protein>
<keyword evidence="2" id="KW-0328">Glycosyltransferase</keyword>
<evidence type="ECO:0000259" key="4">
    <source>
        <dbReference type="Pfam" id="PF00535"/>
    </source>
</evidence>
<dbReference type="GO" id="GO:0016757">
    <property type="term" value="F:glycosyltransferase activity"/>
    <property type="evidence" value="ECO:0007669"/>
    <property type="project" value="UniProtKB-KW"/>
</dbReference>
<dbReference type="InterPro" id="IPR001173">
    <property type="entry name" value="Glyco_trans_2-like"/>
</dbReference>
<sequence length="308" mass="33614">MHVSICIVAFHNPGDIVECLAALEELDHRDFEVVVCENGDASAYQALRQVAPSELSGGQPVQLVHAPTNPGYAGGVNRCIAASRDADAWWVLNPDARPDPGALTALLDRLTMGDVDAVGGCLYYPSGLIQAAGGRWRPRLARVESLGRDRPVDQPIERHAIESRMTFIHGAAMLVSARFVDVAGPMREDYFLYCEEVEWCVRAVKAGLRLGFAPDARILHAQGSTTGSADDIRKRPRLPIYMDERNKLLLVRDSSRADLLTALPAAILLLVLRYAPKGAWAQLRYGLQGILAALRNERGKPRSMGKAA</sequence>
<dbReference type="Proteomes" id="UP000033202">
    <property type="component" value="Unassembled WGS sequence"/>
</dbReference>
<dbReference type="Pfam" id="PF00535">
    <property type="entry name" value="Glycos_transf_2"/>
    <property type="match status" value="1"/>
</dbReference>
<comment type="similarity">
    <text evidence="1">Belongs to the glycosyltransferase 2 family.</text>
</comment>
<organism evidence="5 6">
    <name type="scientific">Sphingomonas changbaiensis NBRC 104936</name>
    <dbReference type="NCBI Taxonomy" id="1219043"/>
    <lineage>
        <taxon>Bacteria</taxon>
        <taxon>Pseudomonadati</taxon>
        <taxon>Pseudomonadota</taxon>
        <taxon>Alphaproteobacteria</taxon>
        <taxon>Sphingomonadales</taxon>
        <taxon>Sphingomonadaceae</taxon>
        <taxon>Sphingomonas</taxon>
    </lineage>
</organism>
<dbReference type="InterPro" id="IPR029044">
    <property type="entry name" value="Nucleotide-diphossugar_trans"/>
</dbReference>
<dbReference type="AlphaFoldDB" id="A0A0E9MMG4"/>
<evidence type="ECO:0000313" key="5">
    <source>
        <dbReference type="EMBL" id="GAO38729.1"/>
    </source>
</evidence>
<dbReference type="STRING" id="1219043.SCH01S_19_00330"/>
<dbReference type="PANTHER" id="PTHR43179:SF12">
    <property type="entry name" value="GALACTOFURANOSYLTRANSFERASE GLFT2"/>
    <property type="match status" value="1"/>
</dbReference>
<accession>A0A0E9MMG4</accession>
<evidence type="ECO:0000313" key="6">
    <source>
        <dbReference type="Proteomes" id="UP000033202"/>
    </source>
</evidence>
<gene>
    <name evidence="5" type="ORF">SCH01S_19_00330</name>
</gene>
<evidence type="ECO:0000256" key="1">
    <source>
        <dbReference type="ARBA" id="ARBA00006739"/>
    </source>
</evidence>
<keyword evidence="6" id="KW-1185">Reference proteome</keyword>
<proteinExistence type="inferred from homology"/>
<name>A0A0E9MMG4_9SPHN</name>